<comment type="caution">
    <text evidence="3">The sequence shown here is derived from an EMBL/GenBank/DDBJ whole genome shotgun (WGS) entry which is preliminary data.</text>
</comment>
<organism evidence="3 4">
    <name type="scientific">Araneus ventricosus</name>
    <name type="common">Orbweaver spider</name>
    <name type="synonym">Epeira ventricosa</name>
    <dbReference type="NCBI Taxonomy" id="182803"/>
    <lineage>
        <taxon>Eukaryota</taxon>
        <taxon>Metazoa</taxon>
        <taxon>Ecdysozoa</taxon>
        <taxon>Arthropoda</taxon>
        <taxon>Chelicerata</taxon>
        <taxon>Arachnida</taxon>
        <taxon>Araneae</taxon>
        <taxon>Araneomorphae</taxon>
        <taxon>Entelegynae</taxon>
        <taxon>Araneoidea</taxon>
        <taxon>Araneidae</taxon>
        <taxon>Araneus</taxon>
    </lineage>
</organism>
<gene>
    <name evidence="3" type="ORF">AVEN_199143_1</name>
</gene>
<dbReference type="Gene3D" id="2.70.170.10">
    <property type="entry name" value="Neurotransmitter-gated ion-channel ligand-binding domain"/>
    <property type="match status" value="1"/>
</dbReference>
<reference evidence="3 4" key="1">
    <citation type="journal article" date="2019" name="Sci. Rep.">
        <title>Orb-weaving spider Araneus ventricosus genome elucidates the spidroin gene catalogue.</title>
        <authorList>
            <person name="Kono N."/>
            <person name="Nakamura H."/>
            <person name="Ohtoshi R."/>
            <person name="Moran D.A.P."/>
            <person name="Shinohara A."/>
            <person name="Yoshida Y."/>
            <person name="Fujiwara M."/>
            <person name="Mori M."/>
            <person name="Tomita M."/>
            <person name="Arakawa K."/>
        </authorList>
    </citation>
    <scope>NUCLEOTIDE SEQUENCE [LARGE SCALE GENOMIC DNA]</scope>
</reference>
<dbReference type="GO" id="GO:0005230">
    <property type="term" value="F:extracellular ligand-gated monoatomic ion channel activity"/>
    <property type="evidence" value="ECO:0007669"/>
    <property type="project" value="InterPro"/>
</dbReference>
<feature type="signal peptide" evidence="1">
    <location>
        <begin position="1"/>
        <end position="16"/>
    </location>
</feature>
<evidence type="ECO:0000313" key="4">
    <source>
        <dbReference type="Proteomes" id="UP000499080"/>
    </source>
</evidence>
<evidence type="ECO:0000256" key="1">
    <source>
        <dbReference type="SAM" id="SignalP"/>
    </source>
</evidence>
<protein>
    <recommendedName>
        <fullName evidence="2">Neurotransmitter-gated ion-channel ligand-binding domain-containing protein</fullName>
    </recommendedName>
</protein>
<proteinExistence type="predicted"/>
<accession>A0A4Y2MEN9</accession>
<name>A0A4Y2MEN9_ARAVE</name>
<feature type="domain" description="Neurotransmitter-gated ion-channel ligand-binding" evidence="2">
    <location>
        <begin position="41"/>
        <end position="162"/>
    </location>
</feature>
<dbReference type="EMBL" id="BGPR01007201">
    <property type="protein sequence ID" value="GBN25099.1"/>
    <property type="molecule type" value="Genomic_DNA"/>
</dbReference>
<feature type="chain" id="PRO_5021333902" description="Neurotransmitter-gated ion-channel ligand-binding domain-containing protein" evidence="1">
    <location>
        <begin position="17"/>
        <end position="225"/>
    </location>
</feature>
<dbReference type="AlphaFoldDB" id="A0A4Y2MEN9"/>
<dbReference type="GO" id="GO:0016020">
    <property type="term" value="C:membrane"/>
    <property type="evidence" value="ECO:0007669"/>
    <property type="project" value="InterPro"/>
</dbReference>
<dbReference type="SUPFAM" id="SSF63712">
    <property type="entry name" value="Nicotinic receptor ligand binding domain-like"/>
    <property type="match status" value="1"/>
</dbReference>
<dbReference type="InterPro" id="IPR036734">
    <property type="entry name" value="Neur_chan_lig-bd_sf"/>
</dbReference>
<dbReference type="Proteomes" id="UP000499080">
    <property type="component" value="Unassembled WGS sequence"/>
</dbReference>
<keyword evidence="1" id="KW-0732">Signal</keyword>
<sequence length="225" mass="26231">MIFLLISCVLIDYRKSDHSEAEDYEEEHHEDETEHHEDHYELINSLFNNYDQSSSPTHGTKEPVAISVNIQLISVDDVSDARMELIIDTRMTLFWDDKRLMTPECRDENRDCDDHFDLKRREQDLWKPDLYILNSRSARQHEQPLRNGMVYLVAQGRVILSKSPQLDQVQESARPQKITNQCRNYRRTIHAGCNGMAFTPWVTLPGEKTADVHCPFHLGSPPSPR</sequence>
<evidence type="ECO:0000259" key="2">
    <source>
        <dbReference type="Pfam" id="PF02931"/>
    </source>
</evidence>
<dbReference type="Pfam" id="PF02931">
    <property type="entry name" value="Neur_chan_LBD"/>
    <property type="match status" value="1"/>
</dbReference>
<dbReference type="InterPro" id="IPR006202">
    <property type="entry name" value="Neur_chan_lig-bd"/>
</dbReference>
<evidence type="ECO:0000313" key="3">
    <source>
        <dbReference type="EMBL" id="GBN25099.1"/>
    </source>
</evidence>
<keyword evidence="4" id="KW-1185">Reference proteome</keyword>
<dbReference type="OrthoDB" id="6435494at2759"/>